<feature type="transmembrane region" description="Helical" evidence="5">
    <location>
        <begin position="236"/>
        <end position="256"/>
    </location>
</feature>
<dbReference type="Proteomes" id="UP000176614">
    <property type="component" value="Unassembled WGS sequence"/>
</dbReference>
<feature type="transmembrane region" description="Helical" evidence="5">
    <location>
        <begin position="39"/>
        <end position="62"/>
    </location>
</feature>
<feature type="transmembrane region" description="Helical" evidence="5">
    <location>
        <begin position="201"/>
        <end position="224"/>
    </location>
</feature>
<accession>A0A1F4W1F8</accession>
<dbReference type="AlphaFoldDB" id="A0A1F4W1F8"/>
<evidence type="ECO:0000256" key="1">
    <source>
        <dbReference type="ARBA" id="ARBA00004141"/>
    </source>
</evidence>
<dbReference type="PANTHER" id="PTHR10846">
    <property type="entry name" value="SODIUM/POTASSIUM/CALCIUM EXCHANGER"/>
    <property type="match status" value="1"/>
</dbReference>
<organism evidence="7 8">
    <name type="scientific">candidate division WWE3 bacterium RIFOXYA2_FULL_46_9</name>
    <dbReference type="NCBI Taxonomy" id="1802636"/>
    <lineage>
        <taxon>Bacteria</taxon>
        <taxon>Katanobacteria</taxon>
    </lineage>
</organism>
<proteinExistence type="predicted"/>
<dbReference type="GO" id="GO:0006874">
    <property type="term" value="P:intracellular calcium ion homeostasis"/>
    <property type="evidence" value="ECO:0007669"/>
    <property type="project" value="TreeGrafter"/>
</dbReference>
<dbReference type="Pfam" id="PF01699">
    <property type="entry name" value="Na_Ca_ex"/>
    <property type="match status" value="2"/>
</dbReference>
<evidence type="ECO:0000256" key="5">
    <source>
        <dbReference type="SAM" id="Phobius"/>
    </source>
</evidence>
<keyword evidence="3 5" id="KW-1133">Transmembrane helix</keyword>
<name>A0A1F4W1F8_UNCKA</name>
<protein>
    <recommendedName>
        <fullName evidence="6">Sodium/calcium exchanger membrane region domain-containing protein</fullName>
    </recommendedName>
</protein>
<feature type="transmembrane region" description="Helical" evidence="5">
    <location>
        <begin position="262"/>
        <end position="285"/>
    </location>
</feature>
<dbReference type="InterPro" id="IPR044880">
    <property type="entry name" value="NCX_ion-bd_dom_sf"/>
</dbReference>
<dbReference type="GO" id="GO:0005886">
    <property type="term" value="C:plasma membrane"/>
    <property type="evidence" value="ECO:0007669"/>
    <property type="project" value="TreeGrafter"/>
</dbReference>
<evidence type="ECO:0000256" key="4">
    <source>
        <dbReference type="ARBA" id="ARBA00023136"/>
    </source>
</evidence>
<evidence type="ECO:0000259" key="6">
    <source>
        <dbReference type="Pfam" id="PF01699"/>
    </source>
</evidence>
<dbReference type="Gene3D" id="1.20.1420.30">
    <property type="entry name" value="NCX, central ion-binding region"/>
    <property type="match status" value="2"/>
</dbReference>
<comment type="caution">
    <text evidence="7">The sequence shown here is derived from an EMBL/GenBank/DDBJ whole genome shotgun (WGS) entry which is preliminary data.</text>
</comment>
<feature type="transmembrane region" description="Helical" evidence="5">
    <location>
        <begin position="6"/>
        <end position="27"/>
    </location>
</feature>
<dbReference type="GO" id="GO:0005262">
    <property type="term" value="F:calcium channel activity"/>
    <property type="evidence" value="ECO:0007669"/>
    <property type="project" value="TreeGrafter"/>
</dbReference>
<feature type="domain" description="Sodium/calcium exchanger membrane region" evidence="6">
    <location>
        <begin position="171"/>
        <end position="312"/>
    </location>
</feature>
<keyword evidence="4 5" id="KW-0472">Membrane</keyword>
<sequence>MSIQALENILLIVLSSIVLIKAVETFSKSASCLAKHFDISSYTISFVLVALATSLPEVLVGVESALKGTQELSFGNAIGSNIALLSLVPAVVLLFAKKVSSRRVFSTKDIYFAIIFSCLTLGLAYDNLVSRIDALILLACYLIYTVAFLEKSSLSEKVLEKLHHKDLLKQVTLFVISLLVLVTASEFIVRSSLGISQSLGISIAFVGLTLTAVGTSLPEIVFSIKAVEEHDDSSVMGNLIGSVIVNSTVVIAITALVNPITIINSVAMLNSGLFALLAMIVFFIFSDSQKNINRFEALVLLVIYIGFIARQFFIN</sequence>
<evidence type="ECO:0000256" key="3">
    <source>
        <dbReference type="ARBA" id="ARBA00022989"/>
    </source>
</evidence>
<dbReference type="InterPro" id="IPR004481">
    <property type="entry name" value="K/Na/Ca-exchanger"/>
</dbReference>
<comment type="subcellular location">
    <subcellularLocation>
        <location evidence="1">Membrane</location>
        <topology evidence="1">Multi-pass membrane protein</topology>
    </subcellularLocation>
</comment>
<feature type="transmembrane region" description="Helical" evidence="5">
    <location>
        <begin position="297"/>
        <end position="314"/>
    </location>
</feature>
<dbReference type="GO" id="GO:0008273">
    <property type="term" value="F:calcium, potassium:sodium antiporter activity"/>
    <property type="evidence" value="ECO:0007669"/>
    <property type="project" value="TreeGrafter"/>
</dbReference>
<feature type="domain" description="Sodium/calcium exchanger membrane region" evidence="6">
    <location>
        <begin position="9"/>
        <end position="148"/>
    </location>
</feature>
<reference evidence="7 8" key="1">
    <citation type="journal article" date="2016" name="Nat. Commun.">
        <title>Thousands of microbial genomes shed light on interconnected biogeochemical processes in an aquifer system.</title>
        <authorList>
            <person name="Anantharaman K."/>
            <person name="Brown C.T."/>
            <person name="Hug L.A."/>
            <person name="Sharon I."/>
            <person name="Castelle C.J."/>
            <person name="Probst A.J."/>
            <person name="Thomas B.C."/>
            <person name="Singh A."/>
            <person name="Wilkins M.J."/>
            <person name="Karaoz U."/>
            <person name="Brodie E.L."/>
            <person name="Williams K.H."/>
            <person name="Hubbard S.S."/>
            <person name="Banfield J.F."/>
        </authorList>
    </citation>
    <scope>NUCLEOTIDE SEQUENCE [LARGE SCALE GENOMIC DNA]</scope>
</reference>
<dbReference type="PANTHER" id="PTHR10846:SF8">
    <property type="entry name" value="INNER MEMBRANE PROTEIN YRBG"/>
    <property type="match status" value="1"/>
</dbReference>
<feature type="transmembrane region" description="Helical" evidence="5">
    <location>
        <begin position="108"/>
        <end position="125"/>
    </location>
</feature>
<dbReference type="EMBL" id="MEVT01000008">
    <property type="protein sequence ID" value="OGC63246.1"/>
    <property type="molecule type" value="Genomic_DNA"/>
</dbReference>
<gene>
    <name evidence="7" type="ORF">A2264_00975</name>
</gene>
<evidence type="ECO:0000313" key="8">
    <source>
        <dbReference type="Proteomes" id="UP000176614"/>
    </source>
</evidence>
<keyword evidence="2 5" id="KW-0812">Transmembrane</keyword>
<evidence type="ECO:0000313" key="7">
    <source>
        <dbReference type="EMBL" id="OGC63246.1"/>
    </source>
</evidence>
<evidence type="ECO:0000256" key="2">
    <source>
        <dbReference type="ARBA" id="ARBA00022692"/>
    </source>
</evidence>
<feature type="transmembrane region" description="Helical" evidence="5">
    <location>
        <begin position="171"/>
        <end position="189"/>
    </location>
</feature>
<feature type="transmembrane region" description="Helical" evidence="5">
    <location>
        <begin position="74"/>
        <end position="96"/>
    </location>
</feature>
<dbReference type="InterPro" id="IPR004837">
    <property type="entry name" value="NaCa_Exmemb"/>
</dbReference>